<organism evidence="2 3">
    <name type="scientific">Blastococcus haudaquaticus</name>
    <dbReference type="NCBI Taxonomy" id="1938745"/>
    <lineage>
        <taxon>Bacteria</taxon>
        <taxon>Bacillati</taxon>
        <taxon>Actinomycetota</taxon>
        <taxon>Actinomycetes</taxon>
        <taxon>Geodermatophilales</taxon>
        <taxon>Geodermatophilaceae</taxon>
        <taxon>Blastococcus</taxon>
    </lineage>
</organism>
<dbReference type="Proteomes" id="UP000219482">
    <property type="component" value="Unassembled WGS sequence"/>
</dbReference>
<feature type="non-terminal residue" evidence="2">
    <location>
        <position position="480"/>
    </location>
</feature>
<evidence type="ECO:0000313" key="3">
    <source>
        <dbReference type="Proteomes" id="UP000219482"/>
    </source>
</evidence>
<proteinExistence type="predicted"/>
<gene>
    <name evidence="2" type="ORF">SAMN06272739_3667</name>
</gene>
<keyword evidence="3" id="KW-1185">Reference proteome</keyword>
<evidence type="ECO:0008006" key="4">
    <source>
        <dbReference type="Google" id="ProtNLM"/>
    </source>
</evidence>
<protein>
    <recommendedName>
        <fullName evidence="4">DUF222 domain-containing protein</fullName>
    </recommendedName>
</protein>
<accession>A0A286H5Z1</accession>
<dbReference type="EMBL" id="OCNK01000005">
    <property type="protein sequence ID" value="SOE02684.1"/>
    <property type="molecule type" value="Genomic_DNA"/>
</dbReference>
<name>A0A286H5Z1_9ACTN</name>
<evidence type="ECO:0000313" key="2">
    <source>
        <dbReference type="EMBL" id="SOE02684.1"/>
    </source>
</evidence>
<evidence type="ECO:0000256" key="1">
    <source>
        <dbReference type="SAM" id="MobiDB-lite"/>
    </source>
</evidence>
<sequence length="480" mass="49135">MAVLPLRVELIEQRRPVVLASASHGNGRTLRSVVDGAALTGGVEPEGLPLARLLERGAGHLRAAAEAQRVQSEAAAQQARALAGFAAARPASVLDRADPEVGAAAASSRAARPAALTAVSEWAVDEVMVGLSLSAPAAAALLADSITLVQQLPATLAALEVGDLSWAHARMLCEVLAPIAEDTVRGQVEARVLARAGGKNVSALRVAAKRAVLRADASAAARRLAAAVRDRSVRVHPGEDGMASLTATLPVPVARACYRMLEAYALECATPGDGRTKDQRMVDCLVDLLLRPDADGRPPVRAQLTVVAGVGTLTGGDEPGEVDGQPVPAELVRALATALGLLPPTPPDNHAATHPDTDPDTAADTDTDADTAAGTDPADSDSDATETDTETSTETSTEGSTGTGTGGQGSALADLLNLRSVAGTGLAELPRIAVIDELSGQLRALTFPTEIRRTATTGQSLRPPPPTAGYQPSAALQRFV</sequence>
<feature type="region of interest" description="Disordered" evidence="1">
    <location>
        <begin position="340"/>
        <end position="408"/>
    </location>
</feature>
<reference evidence="3" key="1">
    <citation type="submission" date="2017-09" db="EMBL/GenBank/DDBJ databases">
        <authorList>
            <person name="Varghese N."/>
            <person name="Submissions S."/>
        </authorList>
    </citation>
    <scope>NUCLEOTIDE SEQUENCE [LARGE SCALE GENOMIC DNA]</scope>
    <source>
        <strain evidence="3">DSM 44270</strain>
    </source>
</reference>
<dbReference type="AlphaFoldDB" id="A0A286H5Z1"/>
<feature type="compositionally biased region" description="Acidic residues" evidence="1">
    <location>
        <begin position="378"/>
        <end position="391"/>
    </location>
</feature>
<feature type="compositionally biased region" description="Acidic residues" evidence="1">
    <location>
        <begin position="358"/>
        <end position="369"/>
    </location>
</feature>